<comment type="similarity">
    <text evidence="2">Belongs to the nicastrin family.</text>
</comment>
<keyword evidence="7" id="KW-1133">Transmembrane helix</keyword>
<proteinExistence type="inferred from homology"/>
<dbReference type="GO" id="GO:0007219">
    <property type="term" value="P:Notch signaling pathway"/>
    <property type="evidence" value="ECO:0007669"/>
    <property type="project" value="UniProtKB-KW"/>
</dbReference>
<dbReference type="GO" id="GO:0016485">
    <property type="term" value="P:protein processing"/>
    <property type="evidence" value="ECO:0007669"/>
    <property type="project" value="InterPro"/>
</dbReference>
<accession>E4XKY1</accession>
<evidence type="ECO:0000256" key="1">
    <source>
        <dbReference type="ARBA" id="ARBA00004479"/>
    </source>
</evidence>
<keyword evidence="12" id="KW-1185">Reference proteome</keyword>
<evidence type="ECO:0000259" key="10">
    <source>
        <dbReference type="Pfam" id="PF18266"/>
    </source>
</evidence>
<evidence type="ECO:0000256" key="7">
    <source>
        <dbReference type="ARBA" id="ARBA00022989"/>
    </source>
</evidence>
<evidence type="ECO:0000256" key="3">
    <source>
        <dbReference type="ARBA" id="ARBA00015303"/>
    </source>
</evidence>
<feature type="domain" description="Nicastrin small lobe" evidence="10">
    <location>
        <begin position="40"/>
        <end position="204"/>
    </location>
</feature>
<evidence type="ECO:0000256" key="4">
    <source>
        <dbReference type="ARBA" id="ARBA00022692"/>
    </source>
</evidence>
<dbReference type="FunCoup" id="E4XKY1">
    <property type="interactions" value="509"/>
</dbReference>
<dbReference type="AlphaFoldDB" id="E4XKY1"/>
<name>E4XKY1_OIKDI</name>
<dbReference type="GO" id="GO:0005886">
    <property type="term" value="C:plasma membrane"/>
    <property type="evidence" value="ECO:0007669"/>
    <property type="project" value="UniProtKB-ARBA"/>
</dbReference>
<dbReference type="InterPro" id="IPR008710">
    <property type="entry name" value="Nicastrin"/>
</dbReference>
<keyword evidence="8" id="KW-0472">Membrane</keyword>
<keyword evidence="6" id="KW-0914">Notch signaling pathway</keyword>
<evidence type="ECO:0000256" key="2">
    <source>
        <dbReference type="ARBA" id="ARBA00007717"/>
    </source>
</evidence>
<dbReference type="PANTHER" id="PTHR21092">
    <property type="entry name" value="NICASTRIN"/>
    <property type="match status" value="1"/>
</dbReference>
<protein>
    <recommendedName>
        <fullName evidence="3">Nicastrin</fullName>
    </recommendedName>
</protein>
<dbReference type="Pfam" id="PF18266">
    <property type="entry name" value="Ncstrn_small"/>
    <property type="match status" value="1"/>
</dbReference>
<keyword evidence="4" id="KW-0812">Transmembrane</keyword>
<reference evidence="11" key="1">
    <citation type="journal article" date="2010" name="Science">
        <title>Plasticity of animal genome architecture unmasked by rapid evolution of a pelagic tunicate.</title>
        <authorList>
            <person name="Denoeud F."/>
            <person name="Henriet S."/>
            <person name="Mungpakdee S."/>
            <person name="Aury J.M."/>
            <person name="Da Silva C."/>
            <person name="Brinkmann H."/>
            <person name="Mikhaleva J."/>
            <person name="Olsen L.C."/>
            <person name="Jubin C."/>
            <person name="Canestro C."/>
            <person name="Bouquet J.M."/>
            <person name="Danks G."/>
            <person name="Poulain J."/>
            <person name="Campsteijn C."/>
            <person name="Adamski M."/>
            <person name="Cross I."/>
            <person name="Yadetie F."/>
            <person name="Muffato M."/>
            <person name="Louis A."/>
            <person name="Butcher S."/>
            <person name="Tsagkogeorga G."/>
            <person name="Konrad A."/>
            <person name="Singh S."/>
            <person name="Jensen M.F."/>
            <person name="Cong E.H."/>
            <person name="Eikeseth-Otteraa H."/>
            <person name="Noel B."/>
            <person name="Anthouard V."/>
            <person name="Porcel B.M."/>
            <person name="Kachouri-Lafond R."/>
            <person name="Nishino A."/>
            <person name="Ugolini M."/>
            <person name="Chourrout P."/>
            <person name="Nishida H."/>
            <person name="Aasland R."/>
            <person name="Huzurbazar S."/>
            <person name="Westhof E."/>
            <person name="Delsuc F."/>
            <person name="Lehrach H."/>
            <person name="Reinhardt R."/>
            <person name="Weissenbach J."/>
            <person name="Roy S.W."/>
            <person name="Artiguenave F."/>
            <person name="Postlethwait J.H."/>
            <person name="Manak J.R."/>
            <person name="Thompson E.M."/>
            <person name="Jaillon O."/>
            <person name="Du Pasquier L."/>
            <person name="Boudinot P."/>
            <person name="Liberles D.A."/>
            <person name="Volff J.N."/>
            <person name="Philippe H."/>
            <person name="Lenhard B."/>
            <person name="Roest Crollius H."/>
            <person name="Wincker P."/>
            <person name="Chourrout D."/>
        </authorList>
    </citation>
    <scope>NUCLEOTIDE SEQUENCE [LARGE SCALE GENOMIC DNA]</scope>
</reference>
<evidence type="ECO:0000313" key="12">
    <source>
        <dbReference type="Proteomes" id="UP000001307"/>
    </source>
</evidence>
<dbReference type="InterPro" id="IPR041084">
    <property type="entry name" value="Ncstrn_small"/>
</dbReference>
<keyword evidence="9" id="KW-0325">Glycoprotein</keyword>
<comment type="subcellular location">
    <subcellularLocation>
        <location evidence="1">Membrane</location>
        <topology evidence="1">Single-pass type I membrane protein</topology>
    </subcellularLocation>
</comment>
<sequence>MNIIWAALIVITSAKKVPNSKLDTIIYDYLTIDDQQRSFCFRRLNQTGQIGCQSLQDPGNSGTLIFVGDDQNKLDDYLNDSEKVKFFAPYVFLLEISLLTKENIQVLSSEKSLGVAALLVYRKVNSSIDLPSFSPDYPCPGIGSTCSHEWNPSGSGIFWEDYSFPLIFYKNQTIVEKLRDDFHKYNSDTEYPLLQYQVSTFMRAAVDTPTCERRSELSERSAGLDNQSSPRCDGYNGYITISMFPKRQNGPDNPESLPENSTVAIVTRSDSLAFFHSTTSGVGAHTGAMMIQLAIGKALKASGLIEKLGKYERNIVLMTLPAEELKNIGSSSVTFDMVNYNMVPVQFRTEDSVVNGPSSKMRKSYPTLSYTLEKDITGYLGPVQLKTKSLRNIIELGQLDASPENVYLHGDSSVDSSVLNSFTRNTASPELSFFPASGNNGLPSTLMNAFFESAGEESDLRSKSVYIGNFDTQFRNKFHNSMFDDLANFGFSEEYCTNVTFKKEGN</sequence>
<gene>
    <name evidence="11" type="ORF">GSOID_T00014350001</name>
</gene>
<evidence type="ECO:0000313" key="11">
    <source>
        <dbReference type="EMBL" id="CBY25048.1"/>
    </source>
</evidence>
<dbReference type="InParanoid" id="E4XKY1"/>
<dbReference type="EMBL" id="FN653066">
    <property type="protein sequence ID" value="CBY25048.1"/>
    <property type="molecule type" value="Genomic_DNA"/>
</dbReference>
<evidence type="ECO:0000256" key="8">
    <source>
        <dbReference type="ARBA" id="ARBA00023136"/>
    </source>
</evidence>
<dbReference type="Proteomes" id="UP000001307">
    <property type="component" value="Unassembled WGS sequence"/>
</dbReference>
<evidence type="ECO:0000256" key="5">
    <source>
        <dbReference type="ARBA" id="ARBA00022729"/>
    </source>
</evidence>
<keyword evidence="5" id="KW-0732">Signal</keyword>
<dbReference type="Pfam" id="PF05450">
    <property type="entry name" value="Nicastrin"/>
    <property type="match status" value="1"/>
</dbReference>
<evidence type="ECO:0000256" key="6">
    <source>
        <dbReference type="ARBA" id="ARBA00022976"/>
    </source>
</evidence>
<evidence type="ECO:0000256" key="9">
    <source>
        <dbReference type="ARBA" id="ARBA00023180"/>
    </source>
</evidence>
<dbReference type="PANTHER" id="PTHR21092:SF0">
    <property type="entry name" value="NICASTRIN"/>
    <property type="match status" value="1"/>
</dbReference>
<organism evidence="11">
    <name type="scientific">Oikopleura dioica</name>
    <name type="common">Tunicate</name>
    <dbReference type="NCBI Taxonomy" id="34765"/>
    <lineage>
        <taxon>Eukaryota</taxon>
        <taxon>Metazoa</taxon>
        <taxon>Chordata</taxon>
        <taxon>Tunicata</taxon>
        <taxon>Appendicularia</taxon>
        <taxon>Copelata</taxon>
        <taxon>Oikopleuridae</taxon>
        <taxon>Oikopleura</taxon>
    </lineage>
</organism>
<dbReference type="OrthoDB" id="755951at2759"/>